<dbReference type="Pfam" id="PF04828">
    <property type="entry name" value="GFA"/>
    <property type="match status" value="1"/>
</dbReference>
<proteinExistence type="inferred from homology"/>
<dbReference type="AlphaFoldDB" id="A0A495DKF9"/>
<dbReference type="SUPFAM" id="SSF51316">
    <property type="entry name" value="Mss4-like"/>
    <property type="match status" value="1"/>
</dbReference>
<dbReference type="InterPro" id="IPR006913">
    <property type="entry name" value="CENP-V/GFA"/>
</dbReference>
<comment type="caution">
    <text evidence="5">The sequence shown here is derived from an EMBL/GenBank/DDBJ whole genome shotgun (WGS) entry which is preliminary data.</text>
</comment>
<dbReference type="InterPro" id="IPR052355">
    <property type="entry name" value="CENP-V-like"/>
</dbReference>
<accession>A0A495DKF9</accession>
<dbReference type="GO" id="GO:0016846">
    <property type="term" value="F:carbon-sulfur lyase activity"/>
    <property type="evidence" value="ECO:0007669"/>
    <property type="project" value="InterPro"/>
</dbReference>
<comment type="similarity">
    <text evidence="1">Belongs to the Gfa family.</text>
</comment>
<sequence length="139" mass="15331">MASPQKSWRHGECHCGEVGFAVNLPDSVVALSCNCSICAKTGFIHLIVEKDDFKIERGAESLTTYTFGTHEAKHLFCSKCGVKSFYVPRSHPDGWSVNLRALDADADLQLRFEEFDGANWEKNVSKINPELAQPGANDA</sequence>
<feature type="domain" description="CENP-V/GFA" evidence="4">
    <location>
        <begin position="9"/>
        <end position="121"/>
    </location>
</feature>
<keyword evidence="3" id="KW-0862">Zinc</keyword>
<dbReference type="Proteomes" id="UP000273675">
    <property type="component" value="Unassembled WGS sequence"/>
</dbReference>
<evidence type="ECO:0000313" key="6">
    <source>
        <dbReference type="Proteomes" id="UP000273675"/>
    </source>
</evidence>
<dbReference type="PANTHER" id="PTHR28620:SF1">
    <property type="entry name" value="CENP-V_GFA DOMAIN-CONTAINING PROTEIN"/>
    <property type="match status" value="1"/>
</dbReference>
<gene>
    <name evidence="5" type="ORF">C7435_0716</name>
</gene>
<dbReference type="Gene3D" id="2.170.150.70">
    <property type="match status" value="1"/>
</dbReference>
<evidence type="ECO:0000256" key="1">
    <source>
        <dbReference type="ARBA" id="ARBA00005495"/>
    </source>
</evidence>
<dbReference type="OrthoDB" id="9807246at2"/>
<evidence type="ECO:0000313" key="5">
    <source>
        <dbReference type="EMBL" id="RKR02777.1"/>
    </source>
</evidence>
<evidence type="ECO:0000256" key="2">
    <source>
        <dbReference type="ARBA" id="ARBA00022723"/>
    </source>
</evidence>
<reference evidence="5 6" key="1">
    <citation type="submission" date="2018-10" db="EMBL/GenBank/DDBJ databases">
        <title>Genomic Encyclopedia of Type Strains, Phase IV (KMG-IV): sequencing the most valuable type-strain genomes for metagenomic binning, comparative biology and taxonomic classification.</title>
        <authorList>
            <person name="Goeker M."/>
        </authorList>
    </citation>
    <scope>NUCLEOTIDE SEQUENCE [LARGE SCALE GENOMIC DNA]</scope>
    <source>
        <strain evidence="5 6">DSM 4734</strain>
    </source>
</reference>
<evidence type="ECO:0000256" key="3">
    <source>
        <dbReference type="ARBA" id="ARBA00022833"/>
    </source>
</evidence>
<keyword evidence="2" id="KW-0479">Metal-binding</keyword>
<protein>
    <recommendedName>
        <fullName evidence="4">CENP-V/GFA domain-containing protein</fullName>
    </recommendedName>
</protein>
<dbReference type="PANTHER" id="PTHR28620">
    <property type="entry name" value="CENTROMERE PROTEIN V"/>
    <property type="match status" value="1"/>
</dbReference>
<dbReference type="EMBL" id="RBIM01000002">
    <property type="protein sequence ID" value="RKR02777.1"/>
    <property type="molecule type" value="Genomic_DNA"/>
</dbReference>
<dbReference type="InterPro" id="IPR011057">
    <property type="entry name" value="Mss4-like_sf"/>
</dbReference>
<dbReference type="RefSeq" id="WP_121210388.1">
    <property type="nucleotide sequence ID" value="NZ_RBIM01000002.1"/>
</dbReference>
<organism evidence="5 6">
    <name type="scientific">Maricaulis maris</name>
    <dbReference type="NCBI Taxonomy" id="74318"/>
    <lineage>
        <taxon>Bacteria</taxon>
        <taxon>Pseudomonadati</taxon>
        <taxon>Pseudomonadota</taxon>
        <taxon>Alphaproteobacteria</taxon>
        <taxon>Maricaulales</taxon>
        <taxon>Maricaulaceae</taxon>
        <taxon>Maricaulis</taxon>
    </lineage>
</organism>
<evidence type="ECO:0000259" key="4">
    <source>
        <dbReference type="PROSITE" id="PS51891"/>
    </source>
</evidence>
<dbReference type="GO" id="GO:0046872">
    <property type="term" value="F:metal ion binding"/>
    <property type="evidence" value="ECO:0007669"/>
    <property type="project" value="UniProtKB-KW"/>
</dbReference>
<name>A0A495DKF9_9PROT</name>
<dbReference type="PROSITE" id="PS51891">
    <property type="entry name" value="CENP_V_GFA"/>
    <property type="match status" value="1"/>
</dbReference>